<gene>
    <name evidence="3" type="ORF">PECUL_23A049941</name>
</gene>
<protein>
    <submittedName>
        <fullName evidence="3">Bifunctional heparan sulfate N-deacetylase N-sulfotransferase 3-like</fullName>
    </submittedName>
</protein>
<dbReference type="EMBL" id="OW240915">
    <property type="protein sequence ID" value="CAH2282070.1"/>
    <property type="molecule type" value="Genomic_DNA"/>
</dbReference>
<dbReference type="AlphaFoldDB" id="A0AAD1RUX1"/>
<evidence type="ECO:0000256" key="2">
    <source>
        <dbReference type="SAM" id="MobiDB-lite"/>
    </source>
</evidence>
<evidence type="ECO:0000256" key="1">
    <source>
        <dbReference type="SAM" id="Coils"/>
    </source>
</evidence>
<feature type="compositionally biased region" description="Basic and acidic residues" evidence="2">
    <location>
        <begin position="1"/>
        <end position="31"/>
    </location>
</feature>
<evidence type="ECO:0000313" key="4">
    <source>
        <dbReference type="Proteomes" id="UP001295444"/>
    </source>
</evidence>
<organism evidence="3 4">
    <name type="scientific">Pelobates cultripes</name>
    <name type="common">Western spadefoot toad</name>
    <dbReference type="NCBI Taxonomy" id="61616"/>
    <lineage>
        <taxon>Eukaryota</taxon>
        <taxon>Metazoa</taxon>
        <taxon>Chordata</taxon>
        <taxon>Craniata</taxon>
        <taxon>Vertebrata</taxon>
        <taxon>Euteleostomi</taxon>
        <taxon>Amphibia</taxon>
        <taxon>Batrachia</taxon>
        <taxon>Anura</taxon>
        <taxon>Pelobatoidea</taxon>
        <taxon>Pelobatidae</taxon>
        <taxon>Pelobates</taxon>
    </lineage>
</organism>
<sequence length="206" mass="24129">MATRETADQRQDLKPPTKKDREKKDKQEKRLSNFFNAPADKSTLENSQTSTPYKAVLSKETADFSVTEAKEPSDEQQTVTPGYLKECLDLQLEQIKTEMQANFATLKKDILEIGQKVKVNEQKIENFEFLLQKQNEIIEKQQTKINDLEERTINIEERARRNNLRIRNIPESISQDNLATYLSEFFKVLKINIEDKVDFRLSLLRF</sequence>
<keyword evidence="1" id="KW-0175">Coiled coil</keyword>
<evidence type="ECO:0000313" key="3">
    <source>
        <dbReference type="EMBL" id="CAH2282070.1"/>
    </source>
</evidence>
<accession>A0AAD1RUX1</accession>
<reference evidence="3" key="1">
    <citation type="submission" date="2022-03" db="EMBL/GenBank/DDBJ databases">
        <authorList>
            <person name="Alioto T."/>
            <person name="Alioto T."/>
            <person name="Gomez Garrido J."/>
        </authorList>
    </citation>
    <scope>NUCLEOTIDE SEQUENCE</scope>
</reference>
<keyword evidence="4" id="KW-1185">Reference proteome</keyword>
<feature type="coiled-coil region" evidence="1">
    <location>
        <begin position="131"/>
        <end position="158"/>
    </location>
</feature>
<feature type="region of interest" description="Disordered" evidence="2">
    <location>
        <begin position="1"/>
        <end position="52"/>
    </location>
</feature>
<dbReference type="Proteomes" id="UP001295444">
    <property type="component" value="Chromosome 04"/>
</dbReference>
<name>A0AAD1RUX1_PELCU</name>
<proteinExistence type="predicted"/>